<evidence type="ECO:0000256" key="6">
    <source>
        <dbReference type="ARBA" id="ARBA00022490"/>
    </source>
</evidence>
<protein>
    <recommendedName>
        <fullName evidence="5">polynucleotide adenylyltransferase</fullName>
        <ecNumber evidence="5">2.7.7.19</ecNumber>
    </recommendedName>
</protein>
<evidence type="ECO:0000259" key="11">
    <source>
        <dbReference type="Pfam" id="PF22600"/>
    </source>
</evidence>
<reference evidence="12 13" key="1">
    <citation type="submission" date="2016-05" db="EMBL/GenBank/DDBJ databases">
        <title>Genome sequencing reveals origins of a unique bacterial endosymbiosis in the earliest lineages of terrestrial Fungi.</title>
        <authorList>
            <consortium name="DOE Joint Genome Institute"/>
            <person name="Uehling J."/>
            <person name="Gryganskyi A."/>
            <person name="Hameed K."/>
            <person name="Tschaplinski T."/>
            <person name="Misztal P."/>
            <person name="Wu S."/>
            <person name="Desiro A."/>
            <person name="Vande Pol N."/>
            <person name="Du Z.-Y."/>
            <person name="Zienkiewicz A."/>
            <person name="Zienkiewicz K."/>
            <person name="Morin E."/>
            <person name="Tisserant E."/>
            <person name="Splivallo R."/>
            <person name="Hainaut M."/>
            <person name="Henrissat B."/>
            <person name="Ohm R."/>
            <person name="Kuo A."/>
            <person name="Yan J."/>
            <person name="Lipzen A."/>
            <person name="Nolan M."/>
            <person name="Labutti K."/>
            <person name="Barry K."/>
            <person name="Goldstein A."/>
            <person name="Labbe J."/>
            <person name="Schadt C."/>
            <person name="Tuskan G."/>
            <person name="Grigoriev I."/>
            <person name="Martin F."/>
            <person name="Vilgalys R."/>
            <person name="Bonito G."/>
        </authorList>
    </citation>
    <scope>NUCLEOTIDE SEQUENCE [LARGE SCALE GENOMIC DNA]</scope>
    <source>
        <strain evidence="12 13">AG-77</strain>
    </source>
</reference>
<dbReference type="GO" id="GO:0005737">
    <property type="term" value="C:cytoplasm"/>
    <property type="evidence" value="ECO:0007669"/>
    <property type="project" value="UniProtKB-SubCell"/>
</dbReference>
<dbReference type="Pfam" id="PF03828">
    <property type="entry name" value="PAP_assoc"/>
    <property type="match status" value="1"/>
</dbReference>
<evidence type="ECO:0000256" key="1">
    <source>
        <dbReference type="ARBA" id="ARBA00001936"/>
    </source>
</evidence>
<keyword evidence="7" id="KW-0808">Transferase</keyword>
<dbReference type="GO" id="GO:0010605">
    <property type="term" value="P:negative regulation of macromolecule metabolic process"/>
    <property type="evidence" value="ECO:0007669"/>
    <property type="project" value="UniProtKB-ARBA"/>
</dbReference>
<accession>A0A197JRJ1</accession>
<dbReference type="Gene3D" id="1.10.1410.10">
    <property type="match status" value="1"/>
</dbReference>
<evidence type="ECO:0000256" key="3">
    <source>
        <dbReference type="ARBA" id="ARBA00004496"/>
    </source>
</evidence>
<evidence type="ECO:0000256" key="4">
    <source>
        <dbReference type="ARBA" id="ARBA00008593"/>
    </source>
</evidence>
<dbReference type="CDD" id="cd22249">
    <property type="entry name" value="UDM1_RNF168_RNF169-like"/>
    <property type="match status" value="1"/>
</dbReference>
<evidence type="ECO:0000256" key="8">
    <source>
        <dbReference type="ARBA" id="ARBA00022723"/>
    </source>
</evidence>
<dbReference type="STRING" id="1314771.A0A197JRJ1"/>
<dbReference type="Proteomes" id="UP000078512">
    <property type="component" value="Unassembled WGS sequence"/>
</dbReference>
<dbReference type="PANTHER" id="PTHR12271:SF40">
    <property type="entry name" value="POLY(A) RNA POLYMERASE GLD2"/>
    <property type="match status" value="1"/>
</dbReference>
<evidence type="ECO:0000256" key="2">
    <source>
        <dbReference type="ARBA" id="ARBA00001946"/>
    </source>
</evidence>
<evidence type="ECO:0000256" key="5">
    <source>
        <dbReference type="ARBA" id="ARBA00012388"/>
    </source>
</evidence>
<dbReference type="SUPFAM" id="SSF81631">
    <property type="entry name" value="PAP/OAS1 substrate-binding domain"/>
    <property type="match status" value="1"/>
</dbReference>
<comment type="subcellular location">
    <subcellularLocation>
        <location evidence="3">Cytoplasm</location>
    </subcellularLocation>
</comment>
<dbReference type="GO" id="GO:0046872">
    <property type="term" value="F:metal ion binding"/>
    <property type="evidence" value="ECO:0007669"/>
    <property type="project" value="UniProtKB-KW"/>
</dbReference>
<gene>
    <name evidence="12" type="ORF">K457DRAFT_127421</name>
</gene>
<evidence type="ECO:0000256" key="9">
    <source>
        <dbReference type="ARBA" id="ARBA00022842"/>
    </source>
</evidence>
<evidence type="ECO:0000313" key="13">
    <source>
        <dbReference type="Proteomes" id="UP000078512"/>
    </source>
</evidence>
<dbReference type="InterPro" id="IPR054708">
    <property type="entry name" value="MTPAP-like_central"/>
</dbReference>
<keyword evidence="9" id="KW-0460">Magnesium</keyword>
<organism evidence="12 13">
    <name type="scientific">Linnemannia elongata AG-77</name>
    <dbReference type="NCBI Taxonomy" id="1314771"/>
    <lineage>
        <taxon>Eukaryota</taxon>
        <taxon>Fungi</taxon>
        <taxon>Fungi incertae sedis</taxon>
        <taxon>Mucoromycota</taxon>
        <taxon>Mortierellomycotina</taxon>
        <taxon>Mortierellomycetes</taxon>
        <taxon>Mortierellales</taxon>
        <taxon>Mortierellaceae</taxon>
        <taxon>Linnemannia</taxon>
    </lineage>
</organism>
<sequence>MSLTNEYFSYFPYAIKGSGGDYESVLVVANSKAYDGDGGYCEQALSKKHYDDDVFVGGGDGDDPRCDGEGAGPTGQCTVKELADCFDFIRAMYENNQGAFDTPSDIYIQKRGLDTPDGMKFYIDGCSEQGSNSIYPHDIAVELEQRPCGRYYDYDSDGNEEFIRQHKTVQYIPLRRLQGHEVENFLFQYAMLVPRVYHNDIAVLIQALRNNVWTHKGSGGPRCWLSNGMAATKKFSRDHNAEKRAKWGRYQADESSPQDNYNRLQQQLLETALKEVERVQQEEQKRLRLKRVDEERRQQLIKRQEEVARAQRNAIITDYMYKLRTSQIASADMKDTVSEACQKLEEELSCYFSDGVQVCLYGSFASGLCSMTSDADFTVYFNCYTPSIDELADALEDIGYQFVTSIPHARVPIASYRLWGISFDVSVEQPMGVQNSELISTYAEIDNRFRTCWFSIKQIAKKHGILSGSTGFLSSYALTMMLIVYLQDICKPAILPRLQQGGLRVNDCYIDDYDCSYDYSTSYQGYGRNNSTSAGQLLVNFCSYYGYVFDYATQEVNPCLGKIKNRSYNPPARTRTDPRPRSWPICVLDPFITGRNVTGNCGRDNVIKIRDCFRNACDALKNSDINRAFRR</sequence>
<comment type="cofactor">
    <cofactor evidence="1">
        <name>Mn(2+)</name>
        <dbReference type="ChEBI" id="CHEBI:29035"/>
    </cofactor>
</comment>
<dbReference type="OrthoDB" id="2274644at2759"/>
<comment type="similarity">
    <text evidence="4">Belongs to the DNA polymerase type-B-like family.</text>
</comment>
<feature type="domain" description="Poly(A) RNA polymerase mitochondrial-like central palm" evidence="11">
    <location>
        <begin position="317"/>
        <end position="443"/>
    </location>
</feature>
<keyword evidence="8" id="KW-0479">Metal-binding</keyword>
<dbReference type="SUPFAM" id="SSF81301">
    <property type="entry name" value="Nucleotidyltransferase"/>
    <property type="match status" value="1"/>
</dbReference>
<dbReference type="GO" id="GO:1990817">
    <property type="term" value="F:poly(A) RNA polymerase activity"/>
    <property type="evidence" value="ECO:0007669"/>
    <property type="project" value="UniProtKB-EC"/>
</dbReference>
<dbReference type="InterPro" id="IPR043519">
    <property type="entry name" value="NT_sf"/>
</dbReference>
<dbReference type="EMBL" id="KV442056">
    <property type="protein sequence ID" value="OAQ27578.1"/>
    <property type="molecule type" value="Genomic_DNA"/>
</dbReference>
<comment type="cofactor">
    <cofactor evidence="2">
        <name>Mg(2+)</name>
        <dbReference type="ChEBI" id="CHEBI:18420"/>
    </cofactor>
</comment>
<evidence type="ECO:0000313" key="12">
    <source>
        <dbReference type="EMBL" id="OAQ27578.1"/>
    </source>
</evidence>
<evidence type="ECO:0000259" key="10">
    <source>
        <dbReference type="Pfam" id="PF03828"/>
    </source>
</evidence>
<name>A0A197JRJ1_9FUNG</name>
<dbReference type="AlphaFoldDB" id="A0A197JRJ1"/>
<proteinExistence type="inferred from homology"/>
<keyword evidence="13" id="KW-1185">Reference proteome</keyword>
<dbReference type="EC" id="2.7.7.19" evidence="5"/>
<dbReference type="GO" id="GO:0031123">
    <property type="term" value="P:RNA 3'-end processing"/>
    <property type="evidence" value="ECO:0007669"/>
    <property type="project" value="TreeGrafter"/>
</dbReference>
<dbReference type="Pfam" id="PF22600">
    <property type="entry name" value="MTPAP-like_central"/>
    <property type="match status" value="1"/>
</dbReference>
<keyword evidence="6" id="KW-0963">Cytoplasm</keyword>
<dbReference type="Gene3D" id="3.30.460.10">
    <property type="entry name" value="Beta Polymerase, domain 2"/>
    <property type="match status" value="1"/>
</dbReference>
<dbReference type="CDD" id="cd05402">
    <property type="entry name" value="NT_PAP_TUTase"/>
    <property type="match status" value="1"/>
</dbReference>
<evidence type="ECO:0000256" key="7">
    <source>
        <dbReference type="ARBA" id="ARBA00022679"/>
    </source>
</evidence>
<dbReference type="InterPro" id="IPR002058">
    <property type="entry name" value="PAP_assoc"/>
</dbReference>
<feature type="domain" description="PAP-associated" evidence="10">
    <location>
        <begin position="535"/>
        <end position="592"/>
    </location>
</feature>
<dbReference type="PANTHER" id="PTHR12271">
    <property type="entry name" value="POLY A POLYMERASE CID PAP -RELATED"/>
    <property type="match status" value="1"/>
</dbReference>